<comment type="caution">
    <text evidence="1">The sequence shown here is derived from an EMBL/GenBank/DDBJ whole genome shotgun (WGS) entry which is preliminary data.</text>
</comment>
<dbReference type="EMBL" id="ANIZ01005006">
    <property type="protein sequence ID" value="ETI29619.1"/>
    <property type="molecule type" value="Genomic_DNA"/>
</dbReference>
<protein>
    <recommendedName>
        <fullName evidence="3">DDE-1 domain-containing protein</fullName>
    </recommendedName>
</protein>
<evidence type="ECO:0000313" key="2">
    <source>
        <dbReference type="Proteomes" id="UP000018721"/>
    </source>
</evidence>
<organism evidence="1 2">
    <name type="scientific">Phytophthora nicotianae P1569</name>
    <dbReference type="NCBI Taxonomy" id="1317065"/>
    <lineage>
        <taxon>Eukaryota</taxon>
        <taxon>Sar</taxon>
        <taxon>Stramenopiles</taxon>
        <taxon>Oomycota</taxon>
        <taxon>Peronosporomycetes</taxon>
        <taxon>Peronosporales</taxon>
        <taxon>Peronosporaceae</taxon>
        <taxon>Phytophthora</taxon>
    </lineage>
</organism>
<keyword evidence="2" id="KW-1185">Reference proteome</keyword>
<reference evidence="1 2" key="1">
    <citation type="submission" date="2013-11" db="EMBL/GenBank/DDBJ databases">
        <title>The Genome Sequence of Phytophthora parasitica P1569.</title>
        <authorList>
            <consortium name="The Broad Institute Genomics Platform"/>
            <person name="Russ C."/>
            <person name="Tyler B."/>
            <person name="Panabieres F."/>
            <person name="Shan W."/>
            <person name="Tripathy S."/>
            <person name="Grunwald N."/>
            <person name="Machado M."/>
            <person name="Johnson C.S."/>
            <person name="Arredondo F."/>
            <person name="Hong C."/>
            <person name="Coffey M."/>
            <person name="Young S.K."/>
            <person name="Zeng Q."/>
            <person name="Gargeya S."/>
            <person name="Fitzgerald M."/>
            <person name="Abouelleil A."/>
            <person name="Alvarado L."/>
            <person name="Chapman S.B."/>
            <person name="Gainer-Dewar J."/>
            <person name="Goldberg J."/>
            <person name="Griggs A."/>
            <person name="Gujja S."/>
            <person name="Hansen M."/>
            <person name="Howarth C."/>
            <person name="Imamovic A."/>
            <person name="Ireland A."/>
            <person name="Larimer J."/>
            <person name="McCowan C."/>
            <person name="Murphy C."/>
            <person name="Pearson M."/>
            <person name="Poon T.W."/>
            <person name="Priest M."/>
            <person name="Roberts A."/>
            <person name="Saif S."/>
            <person name="Shea T."/>
            <person name="Sykes S."/>
            <person name="Wortman J."/>
            <person name="Nusbaum C."/>
            <person name="Birren B."/>
        </authorList>
    </citation>
    <scope>NUCLEOTIDE SEQUENCE [LARGE SCALE GENOMIC DNA]</scope>
    <source>
        <strain evidence="1 2">P1569</strain>
    </source>
</reference>
<evidence type="ECO:0008006" key="3">
    <source>
        <dbReference type="Google" id="ProtNLM"/>
    </source>
</evidence>
<accession>V9DRU3</accession>
<sequence>MRGTKRSVLLGVDRAEVYLDETYCNVNHVTGKIWLTADKIRYGNAGRGARACIIAAGIIKSKGKVLSGFFVEDSIKIWNSTLKRKQDNDDYHGNFDAVQLERWFDDLCKNLQKNTVVATSI</sequence>
<proteinExistence type="predicted"/>
<dbReference type="AlphaFoldDB" id="V9DRU3"/>
<evidence type="ECO:0000313" key="1">
    <source>
        <dbReference type="EMBL" id="ETI29619.1"/>
    </source>
</evidence>
<dbReference type="Proteomes" id="UP000018721">
    <property type="component" value="Unassembled WGS sequence"/>
</dbReference>
<name>V9DRU3_PHYNI</name>
<dbReference type="HOGENOM" id="CLU_2042708_0_0_1"/>
<gene>
    <name evidence="1" type="ORF">F443_23266</name>
</gene>